<sequence length="346" mass="40202">MNKLMNVINSAIENDGFLFIGILGDKGLGKTVLGMNITFDILKDWRAVLKHMVFTITDFSNLSGRSDLIRHTDGRIKAVLWDDFALHTSSYGFTKKGEREQLIDFIEDFEVVREEVAVLIVTAATWEMIPPKLRDAAHIFIQMTKRGKGEVWAKQRGWLFLRKDYKKIGEIESQKIPDEIYNEYREMKRKAKRVKEKMAVIKQKERARKLALELSSEEWKDIDLLTAYGILDMHGNLTEFGRLVKKYAEEVGVEPENGHITYNKWYVRGMGKSHLTEISKSVTRVNDRGRIVVPYELRKKYGIQQKSVFLWLDFGKFVIGLPDIQYEEFVNFFFDEEKGEVEEVGG</sequence>
<protein>
    <recommendedName>
        <fullName evidence="2">SpoVT-AbrB domain-containing protein</fullName>
    </recommendedName>
</protein>
<evidence type="ECO:0008006" key="2">
    <source>
        <dbReference type="Google" id="ProtNLM"/>
    </source>
</evidence>
<gene>
    <name evidence="1" type="ORF">ThalV2_gp07</name>
</gene>
<reference evidence="1" key="1">
    <citation type="journal article" date="2024" name="ISME J.">
        <title>Pleomorphic viruses establish stable relationship with marine hyperthermophilic archaea.</title>
        <authorList>
            <person name="Baquero D.P."/>
            <person name="Bignon E.A."/>
            <person name="Krupovic M."/>
        </authorList>
    </citation>
    <scope>NUCLEOTIDE SEQUENCE</scope>
</reference>
<organism evidence="1">
    <name type="scientific">Pleomorphic virus ThalV2</name>
    <dbReference type="NCBI Taxonomy" id="3115753"/>
    <lineage>
        <taxon>Viruses</taxon>
        <taxon>Monodnaviria</taxon>
        <taxon>Trapavirae</taxon>
        <taxon>Saleviricota</taxon>
        <taxon>Huolimaviricetes</taxon>
        <taxon>Haloruvirales</taxon>
        <taxon>Pleolipoviridae</taxon>
    </lineage>
</organism>
<accession>A0AAT9JAL9</accession>
<dbReference type="SUPFAM" id="SSF89447">
    <property type="entry name" value="AbrB/MazE/MraZ-like"/>
    <property type="match status" value="1"/>
</dbReference>
<dbReference type="Gene3D" id="2.10.260.10">
    <property type="match status" value="1"/>
</dbReference>
<dbReference type="InterPro" id="IPR037914">
    <property type="entry name" value="SpoVT-AbrB_sf"/>
</dbReference>
<name>A0AAT9JAL9_9VIRU</name>
<proteinExistence type="predicted"/>
<evidence type="ECO:0000313" key="1">
    <source>
        <dbReference type="EMBL" id="DBA54675.1"/>
    </source>
</evidence>
<dbReference type="EMBL" id="BK065158">
    <property type="protein sequence ID" value="DBA54675.1"/>
    <property type="molecule type" value="Genomic_DNA"/>
</dbReference>